<evidence type="ECO:0000313" key="3">
    <source>
        <dbReference type="Proteomes" id="UP001341840"/>
    </source>
</evidence>
<dbReference type="Proteomes" id="UP001341840">
    <property type="component" value="Unassembled WGS sequence"/>
</dbReference>
<evidence type="ECO:0000256" key="1">
    <source>
        <dbReference type="SAM" id="MobiDB-lite"/>
    </source>
</evidence>
<name>A0ABU6RQ70_9FABA</name>
<protein>
    <submittedName>
        <fullName evidence="2">Uncharacterized protein</fullName>
    </submittedName>
</protein>
<reference evidence="2 3" key="1">
    <citation type="journal article" date="2023" name="Plants (Basel)">
        <title>Bridging the Gap: Combining Genomics and Transcriptomics Approaches to Understand Stylosanthes scabra, an Orphan Legume from the Brazilian Caatinga.</title>
        <authorList>
            <person name="Ferreira-Neto J.R.C."/>
            <person name="da Silva M.D."/>
            <person name="Binneck E."/>
            <person name="de Melo N.F."/>
            <person name="da Silva R.H."/>
            <person name="de Melo A.L.T.M."/>
            <person name="Pandolfi V."/>
            <person name="Bustamante F.O."/>
            <person name="Brasileiro-Vidal A.C."/>
            <person name="Benko-Iseppon A.M."/>
        </authorList>
    </citation>
    <scope>NUCLEOTIDE SEQUENCE [LARGE SCALE GENOMIC DNA]</scope>
    <source>
        <tissue evidence="2">Leaves</tissue>
    </source>
</reference>
<dbReference type="EMBL" id="JASCZI010031156">
    <property type="protein sequence ID" value="MED6126099.1"/>
    <property type="molecule type" value="Genomic_DNA"/>
</dbReference>
<gene>
    <name evidence="2" type="ORF">PIB30_075070</name>
</gene>
<feature type="compositionally biased region" description="Basic and acidic residues" evidence="1">
    <location>
        <begin position="146"/>
        <end position="159"/>
    </location>
</feature>
<feature type="compositionally biased region" description="Basic and acidic residues" evidence="1">
    <location>
        <begin position="11"/>
        <end position="26"/>
    </location>
</feature>
<feature type="region of interest" description="Disordered" evidence="1">
    <location>
        <begin position="1"/>
        <end position="159"/>
    </location>
</feature>
<organism evidence="2 3">
    <name type="scientific">Stylosanthes scabra</name>
    <dbReference type="NCBI Taxonomy" id="79078"/>
    <lineage>
        <taxon>Eukaryota</taxon>
        <taxon>Viridiplantae</taxon>
        <taxon>Streptophyta</taxon>
        <taxon>Embryophyta</taxon>
        <taxon>Tracheophyta</taxon>
        <taxon>Spermatophyta</taxon>
        <taxon>Magnoliopsida</taxon>
        <taxon>eudicotyledons</taxon>
        <taxon>Gunneridae</taxon>
        <taxon>Pentapetalae</taxon>
        <taxon>rosids</taxon>
        <taxon>fabids</taxon>
        <taxon>Fabales</taxon>
        <taxon>Fabaceae</taxon>
        <taxon>Papilionoideae</taxon>
        <taxon>50 kb inversion clade</taxon>
        <taxon>dalbergioids sensu lato</taxon>
        <taxon>Dalbergieae</taxon>
        <taxon>Pterocarpus clade</taxon>
        <taxon>Stylosanthes</taxon>
    </lineage>
</organism>
<proteinExistence type="predicted"/>
<feature type="compositionally biased region" description="Polar residues" evidence="1">
    <location>
        <begin position="1"/>
        <end position="10"/>
    </location>
</feature>
<feature type="compositionally biased region" description="Polar residues" evidence="1">
    <location>
        <begin position="126"/>
        <end position="143"/>
    </location>
</feature>
<evidence type="ECO:0000313" key="2">
    <source>
        <dbReference type="EMBL" id="MED6126099.1"/>
    </source>
</evidence>
<comment type="caution">
    <text evidence="2">The sequence shown here is derived from an EMBL/GenBank/DDBJ whole genome shotgun (WGS) entry which is preliminary data.</text>
</comment>
<accession>A0ABU6RQ70</accession>
<sequence length="159" mass="16773">MASPTHSQCSRFREGSGKSDSKDVGSKRRPTHNPLFPPVIVVVRSLASPWRSTPSSARGRTSPPPRGRAASPFLGSRSSSWVTFLGTGAPGVPSSTPGSGTTSLSGGWPSRRPPSTPPVELFPDSSEGTQEPSNPSPRTTSSVAPIRKDTRDQVAKQLR</sequence>
<keyword evidence="3" id="KW-1185">Reference proteome</keyword>
<feature type="compositionally biased region" description="Polar residues" evidence="1">
    <location>
        <begin position="50"/>
        <end position="59"/>
    </location>
</feature>
<feature type="compositionally biased region" description="Low complexity" evidence="1">
    <location>
        <begin position="86"/>
        <end position="110"/>
    </location>
</feature>